<keyword evidence="2 11" id="KW-0813">Transport</keyword>
<keyword evidence="5 11" id="KW-0812">Transmembrane</keyword>
<keyword evidence="6 11" id="KW-1133">Transmembrane helix</keyword>
<reference evidence="13 15" key="2">
    <citation type="journal article" date="2017" name="Int. J. Syst. Evol. Microbiol.">
        <title>Mycobacterium talmoniae sp. nov., a slowly growing mycobacterium isolated from human respiratory samples.</title>
        <authorList>
            <person name="Davidson R.M."/>
            <person name="DeGroote M.A."/>
            <person name="Marola J.L."/>
            <person name="Buss S."/>
            <person name="Jones V."/>
            <person name="McNeil M.R."/>
            <person name="Freifeld A.G."/>
            <person name="Elaine Epperson L."/>
            <person name="Hasan N.A."/>
            <person name="Jackson M."/>
            <person name="Iwen P.C."/>
            <person name="Salfinger M."/>
            <person name="Strong M."/>
        </authorList>
    </citation>
    <scope>NUCLEOTIDE SEQUENCE [LARGE SCALE GENOMIC DNA]</scope>
    <source>
        <strain evidence="13 15">ATCC BAA-2683</strain>
    </source>
</reference>
<dbReference type="InterPro" id="IPR023171">
    <property type="entry name" value="Na/H_antiporter_dom_sf"/>
</dbReference>
<feature type="transmembrane region" description="Helical" evidence="11">
    <location>
        <begin position="121"/>
        <end position="140"/>
    </location>
</feature>
<evidence type="ECO:0000256" key="4">
    <source>
        <dbReference type="ARBA" id="ARBA00022475"/>
    </source>
</evidence>
<feature type="transmembrane region" description="Helical" evidence="11">
    <location>
        <begin position="324"/>
        <end position="346"/>
    </location>
</feature>
<keyword evidence="4 11" id="KW-1003">Cell membrane</keyword>
<dbReference type="Proteomes" id="UP000238296">
    <property type="component" value="Unassembled WGS sequence"/>
</dbReference>
<keyword evidence="14" id="KW-1185">Reference proteome</keyword>
<feature type="transmembrane region" description="Helical" evidence="11">
    <location>
        <begin position="55"/>
        <end position="73"/>
    </location>
</feature>
<dbReference type="NCBIfam" id="TIGR00773">
    <property type="entry name" value="NhaA"/>
    <property type="match status" value="1"/>
</dbReference>
<accession>A0A1S1NM43</accession>
<feature type="transmembrane region" description="Helical" evidence="11">
    <location>
        <begin position="94"/>
        <end position="115"/>
    </location>
</feature>
<evidence type="ECO:0000256" key="5">
    <source>
        <dbReference type="ARBA" id="ARBA00022692"/>
    </source>
</evidence>
<evidence type="ECO:0000256" key="8">
    <source>
        <dbReference type="ARBA" id="ARBA00023065"/>
    </source>
</evidence>
<evidence type="ECO:0000313" key="13">
    <source>
        <dbReference type="EMBL" id="PQM45025.1"/>
    </source>
</evidence>
<dbReference type="EMBL" id="MLQM01000022">
    <property type="protein sequence ID" value="OHV05182.1"/>
    <property type="molecule type" value="Genomic_DNA"/>
</dbReference>
<reference evidence="12 14" key="1">
    <citation type="submission" date="2016-10" db="EMBL/GenBank/DDBJ databases">
        <title>Genome sequence of Mycobacterium talmonii.</title>
        <authorList>
            <person name="Greninger A.L."/>
            <person name="Elliott B."/>
            <person name="Vasireddy S."/>
            <person name="Vasireddy R."/>
        </authorList>
    </citation>
    <scope>NUCLEOTIDE SEQUENCE [LARGE SCALE GENOMIC DNA]</scope>
    <source>
        <strain evidence="12">MO-5499</strain>
        <strain evidence="14">NE-TNMC-100812</strain>
    </source>
</reference>
<comment type="function">
    <text evidence="11">Na(+)/H(+) antiporter that extrudes sodium in exchange for external protons.</text>
</comment>
<evidence type="ECO:0000256" key="7">
    <source>
        <dbReference type="ARBA" id="ARBA00023053"/>
    </source>
</evidence>
<feature type="transmembrane region" description="Helical" evidence="11">
    <location>
        <begin position="285"/>
        <end position="312"/>
    </location>
</feature>
<evidence type="ECO:0000256" key="11">
    <source>
        <dbReference type="HAMAP-Rule" id="MF_01844"/>
    </source>
</evidence>
<dbReference type="PANTHER" id="PTHR30341">
    <property type="entry name" value="SODIUM ION/PROTON ANTIPORTER NHAA-RELATED"/>
    <property type="match status" value="1"/>
</dbReference>
<dbReference type="EMBL" id="PPEA01000678">
    <property type="protein sequence ID" value="PQM45025.1"/>
    <property type="molecule type" value="Genomic_DNA"/>
</dbReference>
<feature type="transmembrane region" description="Helical" evidence="11">
    <location>
        <begin position="147"/>
        <end position="168"/>
    </location>
</feature>
<keyword evidence="7 11" id="KW-0915">Sodium</keyword>
<dbReference type="Gene3D" id="1.20.1530.10">
    <property type="entry name" value="Na+/H+ antiporter like domain"/>
    <property type="match status" value="1"/>
</dbReference>
<comment type="catalytic activity">
    <reaction evidence="11">
        <text>Na(+)(in) + 2 H(+)(out) = Na(+)(out) + 2 H(+)(in)</text>
        <dbReference type="Rhea" id="RHEA:29251"/>
        <dbReference type="ChEBI" id="CHEBI:15378"/>
        <dbReference type="ChEBI" id="CHEBI:29101"/>
    </reaction>
</comment>
<organism evidence="12 14">
    <name type="scientific">Mycobacterium talmoniae</name>
    <dbReference type="NCBI Taxonomy" id="1858794"/>
    <lineage>
        <taxon>Bacteria</taxon>
        <taxon>Bacillati</taxon>
        <taxon>Actinomycetota</taxon>
        <taxon>Actinomycetes</taxon>
        <taxon>Mycobacteriales</taxon>
        <taxon>Mycobacteriaceae</taxon>
        <taxon>Mycobacterium</taxon>
    </lineage>
</organism>
<feature type="transmembrane region" description="Helical" evidence="11">
    <location>
        <begin position="358"/>
        <end position="377"/>
    </location>
</feature>
<evidence type="ECO:0000256" key="10">
    <source>
        <dbReference type="ARBA" id="ARBA00023201"/>
    </source>
</evidence>
<evidence type="ECO:0000256" key="1">
    <source>
        <dbReference type="ARBA" id="ARBA00004429"/>
    </source>
</evidence>
<dbReference type="HAMAP" id="MF_01844">
    <property type="entry name" value="NhaA"/>
    <property type="match status" value="1"/>
</dbReference>
<dbReference type="InterPro" id="IPR004670">
    <property type="entry name" value="NhaA"/>
</dbReference>
<dbReference type="Proteomes" id="UP000179734">
    <property type="component" value="Unassembled WGS sequence"/>
</dbReference>
<dbReference type="Pfam" id="PF06965">
    <property type="entry name" value="Na_H_antiport_1"/>
    <property type="match status" value="1"/>
</dbReference>
<evidence type="ECO:0000256" key="3">
    <source>
        <dbReference type="ARBA" id="ARBA00022449"/>
    </source>
</evidence>
<name>A0A1S1NM43_9MYCO</name>
<sequence>MPTMRRVLGSELAPGVALLVATVAAVVWANCAGDSYTRFWETEFGWPRLGLHMDGRHWVNDALMTVFFFVIGLELKHELTQGSLAHPRRALVSVAAALGGAMVPALIFVASTWGTDAVTGWGVPMATDPAFAVGVLALVAPRAPAGLRAMLLAIATVDDVLAVLVIAFGYAHGIAWVWLGAAVAGCVVVVIMRRAGVAGAGWYLPIGVLVWFATLHSGIHATIAGVALALLTPASPVAGRQVLTDLLRIASPVSAFIAVPVFAVANAGVPLSVSALHHAAHARVTWAVLAALLAGKFLGVGCTITVTVACRIGHLPDQVRPGHVIGLGCIAGLGFTVALFVTDLAYTNAAMIEQAKAGIFAASLLAATSAAAALAATDRRCQAMTTSPAASGPRK</sequence>
<evidence type="ECO:0000256" key="9">
    <source>
        <dbReference type="ARBA" id="ARBA00023136"/>
    </source>
</evidence>
<evidence type="ECO:0000313" key="15">
    <source>
        <dbReference type="Proteomes" id="UP000238296"/>
    </source>
</evidence>
<dbReference type="GO" id="GO:0005886">
    <property type="term" value="C:plasma membrane"/>
    <property type="evidence" value="ECO:0007669"/>
    <property type="project" value="UniProtKB-SubCell"/>
</dbReference>
<keyword evidence="8 11" id="KW-0406">Ion transport</keyword>
<dbReference type="GO" id="GO:0006885">
    <property type="term" value="P:regulation of pH"/>
    <property type="evidence" value="ECO:0007669"/>
    <property type="project" value="UniProtKB-UniRule"/>
</dbReference>
<feature type="transmembrane region" description="Helical" evidence="11">
    <location>
        <begin position="174"/>
        <end position="192"/>
    </location>
</feature>
<feature type="transmembrane region" description="Helical" evidence="11">
    <location>
        <begin position="246"/>
        <end position="265"/>
    </location>
</feature>
<gene>
    <name evidence="11 13" type="primary">nhaA</name>
    <name evidence="12" type="ORF">BKN37_06860</name>
    <name evidence="13" type="ORF">C1Y40_04812</name>
</gene>
<keyword evidence="9 11" id="KW-0472">Membrane</keyword>
<keyword evidence="10 11" id="KW-0739">Sodium transport</keyword>
<evidence type="ECO:0000313" key="12">
    <source>
        <dbReference type="EMBL" id="OHV05182.1"/>
    </source>
</evidence>
<evidence type="ECO:0000256" key="6">
    <source>
        <dbReference type="ARBA" id="ARBA00022989"/>
    </source>
</evidence>
<comment type="caution">
    <text evidence="12">The sequence shown here is derived from an EMBL/GenBank/DDBJ whole genome shotgun (WGS) entry which is preliminary data.</text>
</comment>
<feature type="transmembrane region" description="Helical" evidence="11">
    <location>
        <begin position="197"/>
        <end position="213"/>
    </location>
</feature>
<dbReference type="GO" id="GO:0015385">
    <property type="term" value="F:sodium:proton antiporter activity"/>
    <property type="evidence" value="ECO:0007669"/>
    <property type="project" value="UniProtKB-UniRule"/>
</dbReference>
<dbReference type="PANTHER" id="PTHR30341:SF0">
    <property type="entry name" value="NA(+)_H(+) ANTIPORTER NHAA"/>
    <property type="match status" value="1"/>
</dbReference>
<protein>
    <recommendedName>
        <fullName evidence="11">Na(+)/H(+) antiporter NhaA</fullName>
    </recommendedName>
    <alternativeName>
        <fullName evidence="11">Sodium/proton antiporter NhaA</fullName>
    </alternativeName>
</protein>
<keyword evidence="3 11" id="KW-0050">Antiport</keyword>
<evidence type="ECO:0000256" key="2">
    <source>
        <dbReference type="ARBA" id="ARBA00022448"/>
    </source>
</evidence>
<comment type="similarity">
    <text evidence="11">Belongs to the NhaA Na(+)/H(+) (TC 2.A.33) antiporter family.</text>
</comment>
<dbReference type="AlphaFoldDB" id="A0A1S1NM43"/>
<reference evidence="13" key="3">
    <citation type="submission" date="2018-01" db="EMBL/GenBank/DDBJ databases">
        <authorList>
            <person name="Gaut B.S."/>
            <person name="Morton B.R."/>
            <person name="Clegg M.T."/>
            <person name="Duvall M.R."/>
        </authorList>
    </citation>
    <scope>NUCLEOTIDE SEQUENCE</scope>
    <source>
        <strain evidence="13">ATCC BAA-2683</strain>
    </source>
</reference>
<feature type="transmembrane region" description="Helical" evidence="11">
    <location>
        <begin position="219"/>
        <end position="239"/>
    </location>
</feature>
<proteinExistence type="inferred from homology"/>
<comment type="subcellular location">
    <subcellularLocation>
        <location evidence="1">Cell inner membrane</location>
        <topology evidence="1">Multi-pass membrane protein</topology>
    </subcellularLocation>
    <subcellularLocation>
        <location evidence="11">Cell membrane</location>
        <topology evidence="11">Multi-pass membrane protein</topology>
    </subcellularLocation>
</comment>
<evidence type="ECO:0000313" key="14">
    <source>
        <dbReference type="Proteomes" id="UP000179734"/>
    </source>
</evidence>